<evidence type="ECO:0000256" key="3">
    <source>
        <dbReference type="SAM" id="MobiDB-lite"/>
    </source>
</evidence>
<organism evidence="4 5">
    <name type="scientific">Patiria miniata</name>
    <name type="common">Bat star</name>
    <name type="synonym">Asterina miniata</name>
    <dbReference type="NCBI Taxonomy" id="46514"/>
    <lineage>
        <taxon>Eukaryota</taxon>
        <taxon>Metazoa</taxon>
        <taxon>Echinodermata</taxon>
        <taxon>Eleutherozoa</taxon>
        <taxon>Asterozoa</taxon>
        <taxon>Asteroidea</taxon>
        <taxon>Valvatacea</taxon>
        <taxon>Valvatida</taxon>
        <taxon>Asterinidae</taxon>
        <taxon>Patiria</taxon>
    </lineage>
</organism>
<evidence type="ECO:0000313" key="5">
    <source>
        <dbReference type="Proteomes" id="UP000887568"/>
    </source>
</evidence>
<dbReference type="PANTHER" id="PTHR15074:SF0">
    <property type="entry name" value="METHYL-CPG-BINDING DOMAIN PROTEIN 4-LIKE PROTEIN"/>
    <property type="match status" value="1"/>
</dbReference>
<dbReference type="InterPro" id="IPR045138">
    <property type="entry name" value="MeCP2/MBD4"/>
</dbReference>
<dbReference type="GO" id="GO:0005634">
    <property type="term" value="C:nucleus"/>
    <property type="evidence" value="ECO:0007669"/>
    <property type="project" value="UniProtKB-SubCell"/>
</dbReference>
<dbReference type="EnsemblMetazoa" id="XM_038198641.1">
    <property type="protein sequence ID" value="XP_038054569.1"/>
    <property type="gene ID" value="LOC119726791"/>
</dbReference>
<dbReference type="OMA" id="WLWENYA"/>
<dbReference type="Gene3D" id="1.10.340.30">
    <property type="entry name" value="Hypothetical protein, domain 2"/>
    <property type="match status" value="1"/>
</dbReference>
<accession>A0A913ZT13</accession>
<keyword evidence="2" id="KW-0539">Nucleus</keyword>
<sequence>MKRKAKKRKFSQVSAGDIDVGGKPSHDSVPDDGDGVSSEVGPPAQTSGSSKAKGSSVSPRNTKRQRMRKMTPPPRKRTSTRLRTTHKKSPYFGKGATKAPPKPTGKKWTPPKSPFNLVQESLFHDPWKLLVATMFLNRTTGVKAIPVLWKFFDSWPNPEVTRKADWKDMVEMLRPLGLHQKRAQMIVRLSDEYLTKDWTYPIELHGIGKYGNDSYRIFCVNEWKQVKPTDHMLNKYHDWLWENYA</sequence>
<dbReference type="Proteomes" id="UP000887568">
    <property type="component" value="Unplaced"/>
</dbReference>
<keyword evidence="5" id="KW-1185">Reference proteome</keyword>
<dbReference type="FunFam" id="1.10.340.30:FF:000007">
    <property type="entry name" value="Methyl-CpG-binding domain protein 4"/>
    <property type="match status" value="1"/>
</dbReference>
<evidence type="ECO:0000256" key="1">
    <source>
        <dbReference type="ARBA" id="ARBA00004123"/>
    </source>
</evidence>
<dbReference type="GO" id="GO:0003824">
    <property type="term" value="F:catalytic activity"/>
    <property type="evidence" value="ECO:0007669"/>
    <property type="project" value="InterPro"/>
</dbReference>
<feature type="region of interest" description="Disordered" evidence="3">
    <location>
        <begin position="1"/>
        <end position="112"/>
    </location>
</feature>
<dbReference type="GO" id="GO:0006281">
    <property type="term" value="P:DNA repair"/>
    <property type="evidence" value="ECO:0007669"/>
    <property type="project" value="InterPro"/>
</dbReference>
<feature type="compositionally biased region" description="Basic residues" evidence="3">
    <location>
        <begin position="1"/>
        <end position="10"/>
    </location>
</feature>
<feature type="compositionally biased region" description="Basic residues" evidence="3">
    <location>
        <begin position="61"/>
        <end position="89"/>
    </location>
</feature>
<dbReference type="InterPro" id="IPR011257">
    <property type="entry name" value="DNA_glycosylase"/>
</dbReference>
<comment type="subcellular location">
    <subcellularLocation>
        <location evidence="1">Nucleus</location>
    </subcellularLocation>
</comment>
<feature type="compositionally biased region" description="Low complexity" evidence="3">
    <location>
        <begin position="35"/>
        <end position="58"/>
    </location>
</feature>
<dbReference type="PANTHER" id="PTHR15074">
    <property type="entry name" value="METHYL-CPG-BINDING PROTEIN"/>
    <property type="match status" value="1"/>
</dbReference>
<evidence type="ECO:0000256" key="2">
    <source>
        <dbReference type="ARBA" id="ARBA00023242"/>
    </source>
</evidence>
<dbReference type="RefSeq" id="XP_038054569.1">
    <property type="nucleotide sequence ID" value="XM_038198641.1"/>
</dbReference>
<reference evidence="4" key="1">
    <citation type="submission" date="2022-11" db="UniProtKB">
        <authorList>
            <consortium name="EnsemblMetazoa"/>
        </authorList>
    </citation>
    <scope>IDENTIFICATION</scope>
</reference>
<evidence type="ECO:0008006" key="6">
    <source>
        <dbReference type="Google" id="ProtNLM"/>
    </source>
</evidence>
<dbReference type="GO" id="GO:0003677">
    <property type="term" value="F:DNA binding"/>
    <property type="evidence" value="ECO:0007669"/>
    <property type="project" value="InterPro"/>
</dbReference>
<dbReference type="GeneID" id="119726791"/>
<dbReference type="AlphaFoldDB" id="A0A913ZT13"/>
<name>A0A913ZT13_PATMI</name>
<dbReference type="SUPFAM" id="SSF48150">
    <property type="entry name" value="DNA-glycosylase"/>
    <property type="match status" value="1"/>
</dbReference>
<proteinExistence type="predicted"/>
<dbReference type="OrthoDB" id="10265068at2759"/>
<protein>
    <recommendedName>
        <fullName evidence="6">Methyl-CpG-binding domain protein 4</fullName>
    </recommendedName>
</protein>
<evidence type="ECO:0000313" key="4">
    <source>
        <dbReference type="EnsemblMetazoa" id="XP_038054569.1"/>
    </source>
</evidence>